<dbReference type="Proteomes" id="UP000054408">
    <property type="component" value="Unassembled WGS sequence"/>
</dbReference>
<dbReference type="InterPro" id="IPR015655">
    <property type="entry name" value="PP2C"/>
</dbReference>
<dbReference type="GO" id="GO:0004722">
    <property type="term" value="F:protein serine/threonine phosphatase activity"/>
    <property type="evidence" value="ECO:0007669"/>
    <property type="project" value="InterPro"/>
</dbReference>
<evidence type="ECO:0000256" key="2">
    <source>
        <dbReference type="SAM" id="MobiDB-lite"/>
    </source>
</evidence>
<keyword evidence="6" id="KW-1185">Reference proteome</keyword>
<accession>A0A0L0DKS0</accession>
<feature type="compositionally biased region" description="Low complexity" evidence="2">
    <location>
        <begin position="92"/>
        <end position="105"/>
    </location>
</feature>
<organism evidence="5 6">
    <name type="scientific">Thecamonas trahens ATCC 50062</name>
    <dbReference type="NCBI Taxonomy" id="461836"/>
    <lineage>
        <taxon>Eukaryota</taxon>
        <taxon>Apusozoa</taxon>
        <taxon>Apusomonadida</taxon>
        <taxon>Apusomonadidae</taxon>
        <taxon>Thecamonas</taxon>
    </lineage>
</organism>
<dbReference type="PROSITE" id="PS51913">
    <property type="entry name" value="HTH_HARE"/>
    <property type="match status" value="1"/>
</dbReference>
<sequence>MSMGMKWMEAIEHVLAHNEPPMHYKDVLEIIIANDMVPIRGTTPSNTINSVINQEINTRGDESLFVRVGRGMYRLRSDTRPSVGGKRKRTASAKGKSSVASSKPPAAKRVKPLMGTARGRRVEAELIQAARVARALLGSKAASQASPTATDSEETNGESDGSSSPYISLRVAAVVSDDDDDDDDEGAISLEAPSLLPSEVPSRASSSADDDELYSEELALSDLERLPHRRARSKGTKVTLELAIGLAAHEDDDDDDDEEEEASDDDGASCSVVVLKAQAFGSGDDNSIEAHETVVSHDIFGTAAMVVMSGAASVARYELVSKSDARNKPERLFKRPNEDRVAFRSGFWRDEPFWLYLVADGHGGADAAEFFAAAIPPNVELVLGELLGQPGADLSSEALQSEVRSALQALFLRLDEQYLQQLRSAFEARKASLGSAVLTQAEIEATNPDNGTTLAMAVVFRGFVVTANVGDSRVMLASRRGKRAGWKVEAATVDHDVAHVERAASAAGAGATFYDIAKAAPRHLSFHSGRRRAVADVENCYVVAPSQMENPLRVPRRKLAMTATMGDLLFKLDPAKPVLSGEPDVTFTPLPSDGPSVLVVASDGLWHGLPVASQADSNAMVAAMMGTLCDGGEPPEAAAKHLARGEDRSRAGGGEVAQHYDDTSALVAYLLPQEIDHVILKQMAS</sequence>
<feature type="domain" description="HTH HARE-type" evidence="4">
    <location>
        <begin position="5"/>
        <end position="78"/>
    </location>
</feature>
<evidence type="ECO:0000259" key="4">
    <source>
        <dbReference type="PROSITE" id="PS51913"/>
    </source>
</evidence>
<dbReference type="CDD" id="cd00143">
    <property type="entry name" value="PP2Cc"/>
    <property type="match status" value="1"/>
</dbReference>
<feature type="region of interest" description="Disordered" evidence="2">
    <location>
        <begin position="76"/>
        <end position="115"/>
    </location>
</feature>
<dbReference type="Pfam" id="PF13672">
    <property type="entry name" value="PP2C_2"/>
    <property type="match status" value="1"/>
</dbReference>
<dbReference type="SMART" id="SM00332">
    <property type="entry name" value="PP2Cc"/>
    <property type="match status" value="1"/>
</dbReference>
<gene>
    <name evidence="5" type="ORF">AMSG_08504</name>
</gene>
<dbReference type="Gene3D" id="3.60.40.10">
    <property type="entry name" value="PPM-type phosphatase domain"/>
    <property type="match status" value="1"/>
</dbReference>
<dbReference type="RefSeq" id="XP_013755188.1">
    <property type="nucleotide sequence ID" value="XM_013899734.1"/>
</dbReference>
<dbReference type="STRING" id="461836.A0A0L0DKS0"/>
<feature type="compositionally biased region" description="Acidic residues" evidence="2">
    <location>
        <begin position="250"/>
        <end position="267"/>
    </location>
</feature>
<proteinExistence type="predicted"/>
<dbReference type="GeneID" id="25567183"/>
<name>A0A0L0DKS0_THETB</name>
<feature type="compositionally biased region" description="Polar residues" evidence="2">
    <location>
        <begin position="141"/>
        <end position="150"/>
    </location>
</feature>
<dbReference type="InterPro" id="IPR007759">
    <property type="entry name" value="Asxl_HARE-HTH"/>
</dbReference>
<dbReference type="EMBL" id="GL349474">
    <property type="protein sequence ID" value="KNC52636.1"/>
    <property type="molecule type" value="Genomic_DNA"/>
</dbReference>
<dbReference type="InterPro" id="IPR001932">
    <property type="entry name" value="PPM-type_phosphatase-like_dom"/>
</dbReference>
<evidence type="ECO:0000256" key="1">
    <source>
        <dbReference type="ARBA" id="ARBA00023163"/>
    </source>
</evidence>
<evidence type="ECO:0000313" key="5">
    <source>
        <dbReference type="EMBL" id="KNC52636.1"/>
    </source>
</evidence>
<evidence type="ECO:0000259" key="3">
    <source>
        <dbReference type="PROSITE" id="PS51746"/>
    </source>
</evidence>
<reference evidence="5 6" key="1">
    <citation type="submission" date="2010-05" db="EMBL/GenBank/DDBJ databases">
        <title>The Genome Sequence of Thecamonas trahens ATCC 50062.</title>
        <authorList>
            <consortium name="The Broad Institute Genome Sequencing Platform"/>
            <person name="Russ C."/>
            <person name="Cuomo C."/>
            <person name="Shea T."/>
            <person name="Young S.K."/>
            <person name="Zeng Q."/>
            <person name="Koehrsen M."/>
            <person name="Haas B."/>
            <person name="Borodovsky M."/>
            <person name="Guigo R."/>
            <person name="Alvarado L."/>
            <person name="Berlin A."/>
            <person name="Bochicchio J."/>
            <person name="Borenstein D."/>
            <person name="Chapman S."/>
            <person name="Chen Z."/>
            <person name="Freedman E."/>
            <person name="Gellesch M."/>
            <person name="Goldberg J."/>
            <person name="Griggs A."/>
            <person name="Gujja S."/>
            <person name="Heilman E."/>
            <person name="Heiman D."/>
            <person name="Hepburn T."/>
            <person name="Howarth C."/>
            <person name="Jen D."/>
            <person name="Larson L."/>
            <person name="Mehta T."/>
            <person name="Park D."/>
            <person name="Pearson M."/>
            <person name="Roberts A."/>
            <person name="Saif S."/>
            <person name="Shenoy N."/>
            <person name="Sisk P."/>
            <person name="Stolte C."/>
            <person name="Sykes S."/>
            <person name="Thomson T."/>
            <person name="Walk T."/>
            <person name="White J."/>
            <person name="Yandava C."/>
            <person name="Burger G."/>
            <person name="Gray M.W."/>
            <person name="Holland P.W.H."/>
            <person name="King N."/>
            <person name="Lang F.B.F."/>
            <person name="Roger A.J."/>
            <person name="Ruiz-Trillo I."/>
            <person name="Lander E."/>
            <person name="Nusbaum C."/>
        </authorList>
    </citation>
    <scope>NUCLEOTIDE SEQUENCE [LARGE SCALE GENOMIC DNA]</scope>
    <source>
        <strain evidence="5 6">ATCC 50062</strain>
    </source>
</reference>
<feature type="compositionally biased region" description="Acidic residues" evidence="2">
    <location>
        <begin position="176"/>
        <end position="186"/>
    </location>
</feature>
<evidence type="ECO:0000313" key="6">
    <source>
        <dbReference type="Proteomes" id="UP000054408"/>
    </source>
</evidence>
<keyword evidence="1" id="KW-0804">Transcription</keyword>
<protein>
    <submittedName>
        <fullName evidence="5">Uncharacterized protein</fullName>
    </submittedName>
</protein>
<dbReference type="PROSITE" id="PS51746">
    <property type="entry name" value="PPM_2"/>
    <property type="match status" value="1"/>
</dbReference>
<dbReference type="eggNOG" id="ENOG502S8F3">
    <property type="taxonomic scope" value="Eukaryota"/>
</dbReference>
<dbReference type="AlphaFoldDB" id="A0A0L0DKS0"/>
<dbReference type="Pfam" id="PF05066">
    <property type="entry name" value="HARE-HTH"/>
    <property type="match status" value="1"/>
</dbReference>
<dbReference type="GO" id="GO:0006355">
    <property type="term" value="P:regulation of DNA-templated transcription"/>
    <property type="evidence" value="ECO:0007669"/>
    <property type="project" value="InterPro"/>
</dbReference>
<dbReference type="OrthoDB" id="10025511at2759"/>
<dbReference type="SUPFAM" id="SSF81606">
    <property type="entry name" value="PP2C-like"/>
    <property type="match status" value="1"/>
</dbReference>
<feature type="domain" description="PPM-type phosphatase" evidence="3">
    <location>
        <begin position="319"/>
        <end position="670"/>
    </location>
</feature>
<feature type="region of interest" description="Disordered" evidence="2">
    <location>
        <begin position="246"/>
        <end position="268"/>
    </location>
</feature>
<feature type="region of interest" description="Disordered" evidence="2">
    <location>
        <begin position="138"/>
        <end position="212"/>
    </location>
</feature>
<dbReference type="PANTHER" id="PTHR13832">
    <property type="entry name" value="PROTEIN PHOSPHATASE 2C"/>
    <property type="match status" value="1"/>
</dbReference>
<dbReference type="InterPro" id="IPR036457">
    <property type="entry name" value="PPM-type-like_dom_sf"/>
</dbReference>
<feature type="region of interest" description="Disordered" evidence="2">
    <location>
        <begin position="635"/>
        <end position="656"/>
    </location>
</feature>
<dbReference type="PANTHER" id="PTHR13832:SF668">
    <property type="entry name" value="PROTEIN PHOSPHATASE 2C 39-RELATED"/>
    <property type="match status" value="1"/>
</dbReference>